<dbReference type="KEGG" id="cpi:Cpin_7077"/>
<evidence type="ECO:0000313" key="1">
    <source>
        <dbReference type="EMBL" id="ACU64478.1"/>
    </source>
</evidence>
<proteinExistence type="predicted"/>
<dbReference type="AlphaFoldDB" id="A0A979GBQ8"/>
<reference evidence="1 2" key="2">
    <citation type="journal article" date="2010" name="Stand. Genomic Sci.">
        <title>Complete genome sequence of Chitinophaga pinensis type strain (UQM 2034).</title>
        <authorList>
            <person name="Glavina Del Rio T."/>
            <person name="Abt B."/>
            <person name="Spring S."/>
            <person name="Lapidus A."/>
            <person name="Nolan M."/>
            <person name="Tice H."/>
            <person name="Copeland A."/>
            <person name="Cheng J.F."/>
            <person name="Chen F."/>
            <person name="Bruce D."/>
            <person name="Goodwin L."/>
            <person name="Pitluck S."/>
            <person name="Ivanova N."/>
            <person name="Mavromatis K."/>
            <person name="Mikhailova N."/>
            <person name="Pati A."/>
            <person name="Chen A."/>
            <person name="Palaniappan K."/>
            <person name="Land M."/>
            <person name="Hauser L."/>
            <person name="Chang Y.J."/>
            <person name="Jeffries C.D."/>
            <person name="Chain P."/>
            <person name="Saunders E."/>
            <person name="Detter J.C."/>
            <person name="Brettin T."/>
            <person name="Rohde M."/>
            <person name="Goker M."/>
            <person name="Bristow J."/>
            <person name="Eisen J.A."/>
            <person name="Markowitz V."/>
            <person name="Hugenholtz P."/>
            <person name="Kyrpides N.C."/>
            <person name="Klenk H.P."/>
            <person name="Lucas S."/>
        </authorList>
    </citation>
    <scope>NUCLEOTIDE SEQUENCE [LARGE SCALE GENOMIC DNA]</scope>
    <source>
        <strain evidence="2">ATCC 43595 / DSM 2588 / LMG 13176 / NBRC 15968 / NCIMB 11800 / UQM 2034</strain>
    </source>
</reference>
<reference evidence="2" key="1">
    <citation type="submission" date="2009-08" db="EMBL/GenBank/DDBJ databases">
        <title>The complete genome of Chitinophaga pinensis DSM 2588.</title>
        <authorList>
            <consortium name="US DOE Joint Genome Institute (JGI-PGF)"/>
            <person name="Lucas S."/>
            <person name="Copeland A."/>
            <person name="Lapidus A."/>
            <person name="Glavina del Rio T."/>
            <person name="Dalin E."/>
            <person name="Tice H."/>
            <person name="Bruce D."/>
            <person name="Goodwin L."/>
            <person name="Pitluck S."/>
            <person name="Kyrpides N."/>
            <person name="Mavromatis K."/>
            <person name="Ivanova N."/>
            <person name="Mikhailova N."/>
            <person name="Sims D."/>
            <person name="Meinche L."/>
            <person name="Brettin T."/>
            <person name="Detter J.C."/>
            <person name="Han C."/>
            <person name="Larimer F."/>
            <person name="Land M."/>
            <person name="Hauser L."/>
            <person name="Markowitz V."/>
            <person name="Cheng J.-F."/>
            <person name="Hugenholtz P."/>
            <person name="Woyke T."/>
            <person name="Wu D."/>
            <person name="Spring S."/>
            <person name="Klenk H.-P."/>
            <person name="Eisen J.A."/>
        </authorList>
    </citation>
    <scope>NUCLEOTIDE SEQUENCE [LARGE SCALE GENOMIC DNA]</scope>
    <source>
        <strain evidence="2">ATCC 43595 / DSM 2588 / LMG 13176 / NBRC 15968 / NCIMB 11800 / UQM 2034</strain>
    </source>
</reference>
<protein>
    <submittedName>
        <fullName evidence="1">Uncharacterized protein</fullName>
    </submittedName>
</protein>
<dbReference type="Proteomes" id="UP000002215">
    <property type="component" value="Chromosome"/>
</dbReference>
<accession>A0A979GBQ8</accession>
<evidence type="ECO:0000313" key="2">
    <source>
        <dbReference type="Proteomes" id="UP000002215"/>
    </source>
</evidence>
<organism evidence="1 2">
    <name type="scientific">Chitinophaga pinensis (strain ATCC 43595 / DSM 2588 / LMG 13176 / NBRC 15968 / NCIMB 11800 / UQM 2034)</name>
    <dbReference type="NCBI Taxonomy" id="485918"/>
    <lineage>
        <taxon>Bacteria</taxon>
        <taxon>Pseudomonadati</taxon>
        <taxon>Bacteroidota</taxon>
        <taxon>Chitinophagia</taxon>
        <taxon>Chitinophagales</taxon>
        <taxon>Chitinophagaceae</taxon>
        <taxon>Chitinophaga</taxon>
    </lineage>
</organism>
<gene>
    <name evidence="1" type="ordered locus">Cpin_7077</name>
</gene>
<name>A0A979GBQ8_CHIPD</name>
<dbReference type="EMBL" id="CP001699">
    <property type="protein sequence ID" value="ACU64478.1"/>
    <property type="molecule type" value="Genomic_DNA"/>
</dbReference>
<sequence>MITKMYPTCRFISGEVEKIVPTPDSSFFKLVSDFLGLLKVVQR</sequence>